<evidence type="ECO:0008006" key="3">
    <source>
        <dbReference type="Google" id="ProtNLM"/>
    </source>
</evidence>
<dbReference type="InterPro" id="IPR052789">
    <property type="entry name" value="SSUH2_homolog"/>
</dbReference>
<evidence type="ECO:0000313" key="1">
    <source>
        <dbReference type="Ensembl" id="ENSLACP00000011218.1"/>
    </source>
</evidence>
<protein>
    <recommendedName>
        <fullName evidence="3">Ssu-2 homolog</fullName>
    </recommendedName>
</protein>
<dbReference type="eggNOG" id="KOG2813">
    <property type="taxonomic scope" value="Eukaryota"/>
</dbReference>
<evidence type="ECO:0000313" key="2">
    <source>
        <dbReference type="Proteomes" id="UP000008672"/>
    </source>
</evidence>
<sequence length="272" mass="30899">EEIIISGIIPSLAFYYSLETFTEERSTCNNCEPYQVGRETAVASKELSPWEVPCSPDKLFKNQTKIFQLPGTDKVAPCVACNGKGLTGCEECLRTGKNPCKNCKSTGKIGFVKTCWRCKGDRVVSCKMCVGQGLVSCTTCRGKCKLCYFKQLKVDYRNRLKDKVIVKDAFPVHLIHKAQGEILYDHSAPLVPPITDCFQEAVNFTSVSFVQETQTAWPNSVILQQRQHLLAIPVTEVHYKWKEHTSRLWVFGKNKRMYFEDDPQACWICDFL</sequence>
<dbReference type="Ensembl" id="ENSLACT00000011302.1">
    <property type="protein sequence ID" value="ENSLACP00000011218.1"/>
    <property type="gene ID" value="ENSLACG00000009871.1"/>
</dbReference>
<reference evidence="1" key="2">
    <citation type="submission" date="2025-08" db="UniProtKB">
        <authorList>
            <consortium name="Ensembl"/>
        </authorList>
    </citation>
    <scope>IDENTIFICATION</scope>
</reference>
<proteinExistence type="predicted"/>
<dbReference type="AlphaFoldDB" id="H3ANJ7"/>
<dbReference type="EMBL" id="AFYH01009205">
    <property type="status" value="NOT_ANNOTATED_CDS"/>
    <property type="molecule type" value="Genomic_DNA"/>
</dbReference>
<dbReference type="GeneTree" id="ENSGT00940000167467"/>
<keyword evidence="2" id="KW-1185">Reference proteome</keyword>
<dbReference type="PANTHER" id="PTHR48465:SF1">
    <property type="entry name" value="PROTEIN SSUH2 HOMOLOG"/>
    <property type="match status" value="1"/>
</dbReference>
<dbReference type="OMA" id="GRVCCEM"/>
<dbReference type="PANTHER" id="PTHR48465">
    <property type="entry name" value="PROTEIN SSUH2 HOMOLOG"/>
    <property type="match status" value="1"/>
</dbReference>
<dbReference type="Proteomes" id="UP000008672">
    <property type="component" value="Unassembled WGS sequence"/>
</dbReference>
<reference evidence="1" key="3">
    <citation type="submission" date="2025-09" db="UniProtKB">
        <authorList>
            <consortium name="Ensembl"/>
        </authorList>
    </citation>
    <scope>IDENTIFICATION</scope>
</reference>
<reference evidence="2" key="1">
    <citation type="submission" date="2011-08" db="EMBL/GenBank/DDBJ databases">
        <title>The draft genome of Latimeria chalumnae.</title>
        <authorList>
            <person name="Di Palma F."/>
            <person name="Alfoldi J."/>
            <person name="Johnson J."/>
            <person name="Berlin A."/>
            <person name="Gnerre S."/>
            <person name="Jaffe D."/>
            <person name="MacCallum I."/>
            <person name="Young S."/>
            <person name="Walker B.J."/>
            <person name="Lander E."/>
            <person name="Lindblad-Toh K."/>
        </authorList>
    </citation>
    <scope>NUCLEOTIDE SEQUENCE [LARGE SCALE GENOMIC DNA]</scope>
    <source>
        <strain evidence="2">Wild caught</strain>
    </source>
</reference>
<organism evidence="1 2">
    <name type="scientific">Latimeria chalumnae</name>
    <name type="common">Coelacanth</name>
    <dbReference type="NCBI Taxonomy" id="7897"/>
    <lineage>
        <taxon>Eukaryota</taxon>
        <taxon>Metazoa</taxon>
        <taxon>Chordata</taxon>
        <taxon>Craniata</taxon>
        <taxon>Vertebrata</taxon>
        <taxon>Euteleostomi</taxon>
        <taxon>Coelacanthiformes</taxon>
        <taxon>Coelacanthidae</taxon>
        <taxon>Latimeria</taxon>
    </lineage>
</organism>
<accession>H3ANJ7</accession>
<name>H3ANJ7_LATCH</name>
<dbReference type="STRING" id="7897.ENSLACP00000011218"/>
<dbReference type="HOGENOM" id="CLU_044550_2_1_1"/>
<dbReference type="InParanoid" id="H3ANJ7"/>